<dbReference type="InterPro" id="IPR050300">
    <property type="entry name" value="GDXG_lipolytic_enzyme"/>
</dbReference>
<dbReference type="Gene3D" id="3.40.50.1820">
    <property type="entry name" value="alpha/beta hydrolase"/>
    <property type="match status" value="1"/>
</dbReference>
<evidence type="ECO:0000313" key="4">
    <source>
        <dbReference type="Proteomes" id="UP001199355"/>
    </source>
</evidence>
<reference evidence="3 4" key="1">
    <citation type="submission" date="2021-10" db="EMBL/GenBank/DDBJ databases">
        <title>Anaerobic single-cell dispensing facilitates the cultivation of human gut bacteria.</title>
        <authorList>
            <person name="Afrizal A."/>
        </authorList>
    </citation>
    <scope>NUCLEOTIDE SEQUENCE [LARGE SCALE GENOMIC DNA]</scope>
    <source>
        <strain evidence="3 4">CLA-AA-H244</strain>
    </source>
</reference>
<sequence>MLGVQYTKLDTKPMNYAVSEITDTVAYFEKNADKYNADVTRFSVIGHSAGGFLAAKAAIALDANGFPLESQILLCPWTTGLPKTVSSTLAPAFFSLGGADAISQESSQYQEVLKAAGVPYTVKEYESGEHPFIHSPYPEFQKGLSAEEKAVFANEEQFALSYQAENDIKEWLNSLWE</sequence>
<protein>
    <submittedName>
        <fullName evidence="3">Alpha/beta hydrolase</fullName>
    </submittedName>
</protein>
<accession>A0AAE3DPF2</accession>
<name>A0AAE3DPF2_9FIRM</name>
<evidence type="ECO:0000256" key="1">
    <source>
        <dbReference type="ARBA" id="ARBA00022801"/>
    </source>
</evidence>
<gene>
    <name evidence="3" type="ORF">LKD45_16540</name>
</gene>
<keyword evidence="1 3" id="KW-0378">Hydrolase</keyword>
<dbReference type="GO" id="GO:0016787">
    <property type="term" value="F:hydrolase activity"/>
    <property type="evidence" value="ECO:0007669"/>
    <property type="project" value="UniProtKB-KW"/>
</dbReference>
<organism evidence="3 4">
    <name type="scientific">Gallintestinimicrobium propionicum</name>
    <dbReference type="NCBI Taxonomy" id="2981770"/>
    <lineage>
        <taxon>Bacteria</taxon>
        <taxon>Bacillati</taxon>
        <taxon>Bacillota</taxon>
        <taxon>Clostridia</taxon>
        <taxon>Lachnospirales</taxon>
        <taxon>Lachnospiraceae</taxon>
        <taxon>Gallintestinimicrobium</taxon>
    </lineage>
</organism>
<dbReference type="SUPFAM" id="SSF53474">
    <property type="entry name" value="alpha/beta-Hydrolases"/>
    <property type="match status" value="1"/>
</dbReference>
<proteinExistence type="predicted"/>
<evidence type="ECO:0000259" key="2">
    <source>
        <dbReference type="Pfam" id="PF07859"/>
    </source>
</evidence>
<evidence type="ECO:0000313" key="3">
    <source>
        <dbReference type="EMBL" id="MCC2169267.1"/>
    </source>
</evidence>
<dbReference type="Proteomes" id="UP001199355">
    <property type="component" value="Unassembled WGS sequence"/>
</dbReference>
<dbReference type="InterPro" id="IPR029058">
    <property type="entry name" value="AB_hydrolase_fold"/>
</dbReference>
<dbReference type="PANTHER" id="PTHR48081">
    <property type="entry name" value="AB HYDROLASE SUPERFAMILY PROTEIN C4A8.06C"/>
    <property type="match status" value="1"/>
</dbReference>
<comment type="caution">
    <text evidence="3">The sequence shown here is derived from an EMBL/GenBank/DDBJ whole genome shotgun (WGS) entry which is preliminary data.</text>
</comment>
<keyword evidence="4" id="KW-1185">Reference proteome</keyword>
<dbReference type="AlphaFoldDB" id="A0AAE3DPF2"/>
<dbReference type="Pfam" id="PF07859">
    <property type="entry name" value="Abhydrolase_3"/>
    <property type="match status" value="1"/>
</dbReference>
<dbReference type="EMBL" id="JAJEQF010000080">
    <property type="protein sequence ID" value="MCC2169267.1"/>
    <property type="molecule type" value="Genomic_DNA"/>
</dbReference>
<feature type="domain" description="Alpha/beta hydrolase fold-3" evidence="2">
    <location>
        <begin position="4"/>
        <end position="80"/>
    </location>
</feature>
<dbReference type="InterPro" id="IPR013094">
    <property type="entry name" value="AB_hydrolase_3"/>
</dbReference>
<dbReference type="RefSeq" id="WP_308729217.1">
    <property type="nucleotide sequence ID" value="NZ_JAJEQF010000080.1"/>
</dbReference>